<proteinExistence type="inferred from homology"/>
<dbReference type="Gene3D" id="3.40.50.720">
    <property type="entry name" value="NAD(P)-binding Rossmann-like Domain"/>
    <property type="match status" value="2"/>
</dbReference>
<comment type="caution">
    <text evidence="12">The sequence shown here is derived from an EMBL/GenBank/DDBJ whole genome shotgun (WGS) entry which is preliminary data.</text>
</comment>
<dbReference type="SUPFAM" id="SSF48179">
    <property type="entry name" value="6-phosphogluconate dehydrogenase C-terminal domain-like"/>
    <property type="match status" value="1"/>
</dbReference>
<feature type="binding site" evidence="9">
    <location>
        <begin position="142"/>
        <end position="145"/>
    </location>
    <ligand>
        <name>substrate</name>
    </ligand>
</feature>
<sequence length="388" mass="43531">MQITVVGAGYVGLANAALLAQYHHVTVLDLNSQRVAQINARQCPIVDQDIQRFMASGLLNLTATVDAPSAYQNAELVIVATPTDYDPRTNGFDTSSVESVIDEVHRYRPQALVVVRSTVPVGFTERVRRGKSGKNVLFAPEFLREGRALYDNLYPSRIIIGEQSERARWVADLFVQAAEKNDVPVLLINATEAEAVKLFSNTYLAMRVAYFNELDSYAEVHGLNSRQIIQGVGLDPRIGSHYNNPSFGYGGYCLPKDTKQLLANYRDVPNCLIKAIVSANRTRKDFIAESILKRHPQVVGIYRLIMKANSDNFRFSSVQGIMKRLKAHGIEVVVYEPVLEEERFFNSPVMRDLAQFKAKAEVIVTNRMVEELCDVAHKVYTRDLFGQD</sequence>
<name>A0A099LRA7_9VIBR</name>
<feature type="active site" description="Nucleophile" evidence="8">
    <location>
        <position position="253"/>
    </location>
</feature>
<dbReference type="AlphaFoldDB" id="A0A099LRA7"/>
<accession>A0A099LRA7</accession>
<feature type="binding site" evidence="10">
    <location>
        <position position="29"/>
    </location>
    <ligand>
        <name>NAD(+)</name>
        <dbReference type="ChEBI" id="CHEBI:57540"/>
    </ligand>
</feature>
<feature type="binding site" evidence="9">
    <location>
        <position position="250"/>
    </location>
    <ligand>
        <name>substrate</name>
    </ligand>
</feature>
<dbReference type="Pfam" id="PF00984">
    <property type="entry name" value="UDPG_MGDP_dh"/>
    <property type="match status" value="1"/>
</dbReference>
<dbReference type="GO" id="GO:0051287">
    <property type="term" value="F:NAD binding"/>
    <property type="evidence" value="ECO:0007669"/>
    <property type="project" value="InterPro"/>
</dbReference>
<gene>
    <name evidence="12" type="ORF">EA26_02220</name>
</gene>
<organism evidence="12 13">
    <name type="scientific">Vibrio navarrensis</name>
    <dbReference type="NCBI Taxonomy" id="29495"/>
    <lineage>
        <taxon>Bacteria</taxon>
        <taxon>Pseudomonadati</taxon>
        <taxon>Pseudomonadota</taxon>
        <taxon>Gammaproteobacteria</taxon>
        <taxon>Vibrionales</taxon>
        <taxon>Vibrionaceae</taxon>
        <taxon>Vibrio</taxon>
    </lineage>
</organism>
<feature type="binding site" evidence="9">
    <location>
        <begin position="242"/>
        <end position="246"/>
    </location>
    <ligand>
        <name>substrate</name>
    </ligand>
</feature>
<dbReference type="PIRSF" id="PIRSF500134">
    <property type="entry name" value="UDPglc_DH_bac"/>
    <property type="match status" value="1"/>
</dbReference>
<evidence type="ECO:0000256" key="6">
    <source>
        <dbReference type="ARBA" id="ARBA00047473"/>
    </source>
</evidence>
<dbReference type="InterPro" id="IPR017476">
    <property type="entry name" value="UDP-Glc/GDP-Man"/>
</dbReference>
<dbReference type="STRING" id="29495.EA26_02220"/>
<keyword evidence="13" id="KW-1185">Reference proteome</keyword>
<dbReference type="RefSeq" id="WP_039422922.1">
    <property type="nucleotide sequence ID" value="NZ_JMCG01000001.1"/>
</dbReference>
<comment type="pathway">
    <text evidence="1">Nucleotide-sugar biosynthesis; UDP-alpha-D-glucuronate biosynthesis; UDP-alpha-D-glucuronate from UDP-alpha-D-glucose: step 1/1.</text>
</comment>
<dbReference type="InterPro" id="IPR014027">
    <property type="entry name" value="UDP-Glc/GDP-Man_DH_C"/>
</dbReference>
<feature type="binding site" evidence="9">
    <location>
        <position position="307"/>
    </location>
    <ligand>
        <name>substrate</name>
    </ligand>
</feature>
<reference evidence="12 13" key="1">
    <citation type="submission" date="2014-04" db="EMBL/GenBank/DDBJ databases">
        <title>Genome sequencing of Vibrio navarrensis strains.</title>
        <authorList>
            <person name="Gladney L.M."/>
            <person name="Katz L.S."/>
            <person name="Marino-Ramirez L."/>
            <person name="Jordan I.K."/>
        </authorList>
    </citation>
    <scope>NUCLEOTIDE SEQUENCE [LARGE SCALE GENOMIC DNA]</scope>
    <source>
        <strain evidence="12 13">ATCC 51183</strain>
    </source>
</reference>
<feature type="domain" description="UDP-glucose/GDP-mannose dehydrogenase C-terminal" evidence="11">
    <location>
        <begin position="300"/>
        <end position="387"/>
    </location>
</feature>
<evidence type="ECO:0000256" key="2">
    <source>
        <dbReference type="ARBA" id="ARBA00006601"/>
    </source>
</evidence>
<evidence type="ECO:0000259" key="11">
    <source>
        <dbReference type="SMART" id="SM00984"/>
    </source>
</evidence>
<dbReference type="Proteomes" id="UP000029994">
    <property type="component" value="Unassembled WGS sequence"/>
</dbReference>
<dbReference type="InterPro" id="IPR013328">
    <property type="entry name" value="6PGD_dom2"/>
</dbReference>
<feature type="binding site" evidence="9">
    <location>
        <position position="197"/>
    </location>
    <ligand>
        <name>substrate</name>
    </ligand>
</feature>
<dbReference type="GeneID" id="43682017"/>
<evidence type="ECO:0000256" key="10">
    <source>
        <dbReference type="PIRSR" id="PIRSR500134-3"/>
    </source>
</evidence>
<dbReference type="InterPro" id="IPR028357">
    <property type="entry name" value="UDPglc_DH_bac"/>
</dbReference>
<dbReference type="UniPathway" id="UPA00038">
    <property type="reaction ID" value="UER00491"/>
</dbReference>
<comment type="similarity">
    <text evidence="2 7">Belongs to the UDP-glucose/GDP-mannose dehydrogenase family.</text>
</comment>
<dbReference type="FunFam" id="3.40.50.720:FF:000297">
    <property type="entry name" value="UDP-glucose 6-dehydrogenase"/>
    <property type="match status" value="1"/>
</dbReference>
<feature type="binding site" evidence="9">
    <location>
        <position position="388"/>
    </location>
    <ligand>
        <name>substrate</name>
    </ligand>
</feature>
<dbReference type="InterPro" id="IPR036220">
    <property type="entry name" value="UDP-Glc/GDP-Man_DH_C_sf"/>
</dbReference>
<dbReference type="EMBL" id="JMCG01000001">
    <property type="protein sequence ID" value="KGK10189.1"/>
    <property type="molecule type" value="Genomic_DNA"/>
</dbReference>
<feature type="binding site" evidence="10">
    <location>
        <position position="145"/>
    </location>
    <ligand>
        <name>NAD(+)</name>
        <dbReference type="ChEBI" id="CHEBI:57540"/>
    </ligand>
</feature>
<dbReference type="Gene3D" id="1.10.1040.10">
    <property type="entry name" value="N-(1-d-carboxylethyl)-l-norvaline Dehydrogenase, domain 2"/>
    <property type="match status" value="1"/>
</dbReference>
<dbReference type="PANTHER" id="PTHR43750:SF2">
    <property type="entry name" value="UDP-GLUCOSE 6-DEHYDROGENASE"/>
    <property type="match status" value="1"/>
</dbReference>
<protein>
    <recommendedName>
        <fullName evidence="3 7">UDP-glucose 6-dehydrogenase</fullName>
        <ecNumber evidence="3 7">1.1.1.22</ecNumber>
    </recommendedName>
</protein>
<evidence type="ECO:0000256" key="1">
    <source>
        <dbReference type="ARBA" id="ARBA00004701"/>
    </source>
</evidence>
<dbReference type="SUPFAM" id="SSF52413">
    <property type="entry name" value="UDP-glucose/GDP-mannose dehydrogenase C-terminal domain"/>
    <property type="match status" value="1"/>
</dbReference>
<dbReference type="NCBIfam" id="TIGR03026">
    <property type="entry name" value="NDP-sugDHase"/>
    <property type="match status" value="1"/>
</dbReference>
<feature type="binding site" evidence="10">
    <location>
        <position position="256"/>
    </location>
    <ligand>
        <name>NAD(+)</name>
        <dbReference type="ChEBI" id="CHEBI:57540"/>
    </ligand>
</feature>
<feature type="binding site" evidence="10">
    <location>
        <position position="34"/>
    </location>
    <ligand>
        <name>NAD(+)</name>
        <dbReference type="ChEBI" id="CHEBI:57540"/>
    </ligand>
</feature>
<evidence type="ECO:0000256" key="9">
    <source>
        <dbReference type="PIRSR" id="PIRSR500134-2"/>
    </source>
</evidence>
<comment type="catalytic activity">
    <reaction evidence="6 7">
        <text>UDP-alpha-D-glucose + 2 NAD(+) + H2O = UDP-alpha-D-glucuronate + 2 NADH + 3 H(+)</text>
        <dbReference type="Rhea" id="RHEA:23596"/>
        <dbReference type="ChEBI" id="CHEBI:15377"/>
        <dbReference type="ChEBI" id="CHEBI:15378"/>
        <dbReference type="ChEBI" id="CHEBI:57540"/>
        <dbReference type="ChEBI" id="CHEBI:57945"/>
        <dbReference type="ChEBI" id="CHEBI:58052"/>
        <dbReference type="ChEBI" id="CHEBI:58885"/>
        <dbReference type="EC" id="1.1.1.22"/>
    </reaction>
</comment>
<dbReference type="SUPFAM" id="SSF51735">
    <property type="entry name" value="NAD(P)-binding Rossmann-fold domains"/>
    <property type="match status" value="1"/>
</dbReference>
<dbReference type="PANTHER" id="PTHR43750">
    <property type="entry name" value="UDP-GLUCOSE 6-DEHYDROGENASE TUAD"/>
    <property type="match status" value="1"/>
</dbReference>
<dbReference type="SMART" id="SM00984">
    <property type="entry name" value="UDPG_MGDP_dh_C"/>
    <property type="match status" value="1"/>
</dbReference>
<dbReference type="GO" id="GO:0006065">
    <property type="term" value="P:UDP-glucuronate biosynthetic process"/>
    <property type="evidence" value="ECO:0007669"/>
    <property type="project" value="UniProtKB-UniPathway"/>
</dbReference>
<evidence type="ECO:0000256" key="7">
    <source>
        <dbReference type="PIRNR" id="PIRNR000124"/>
    </source>
</evidence>
<dbReference type="Pfam" id="PF03720">
    <property type="entry name" value="UDPG_MGDP_dh_C"/>
    <property type="match status" value="1"/>
</dbReference>
<evidence type="ECO:0000313" key="13">
    <source>
        <dbReference type="Proteomes" id="UP000029994"/>
    </source>
</evidence>
<feature type="binding site" evidence="10">
    <location>
        <position position="314"/>
    </location>
    <ligand>
        <name>NAD(+)</name>
        <dbReference type="ChEBI" id="CHEBI:57540"/>
    </ligand>
</feature>
<keyword evidence="5 7" id="KW-0520">NAD</keyword>
<dbReference type="eggNOG" id="COG1004">
    <property type="taxonomic scope" value="Bacteria"/>
</dbReference>
<dbReference type="PIRSF" id="PIRSF000124">
    <property type="entry name" value="UDPglc_GDPman_dh"/>
    <property type="match status" value="1"/>
</dbReference>
<feature type="binding site" evidence="10">
    <location>
        <position position="118"/>
    </location>
    <ligand>
        <name>NAD(+)</name>
        <dbReference type="ChEBI" id="CHEBI:57540"/>
    </ligand>
</feature>
<evidence type="ECO:0000256" key="8">
    <source>
        <dbReference type="PIRSR" id="PIRSR500134-1"/>
    </source>
</evidence>
<feature type="binding site" evidence="10">
    <location>
        <position position="83"/>
    </location>
    <ligand>
        <name>NAD(+)</name>
        <dbReference type="ChEBI" id="CHEBI:57540"/>
    </ligand>
</feature>
<evidence type="ECO:0000313" key="12">
    <source>
        <dbReference type="EMBL" id="KGK10189.1"/>
    </source>
</evidence>
<dbReference type="InterPro" id="IPR036291">
    <property type="entry name" value="NAD(P)-bd_dom_sf"/>
</dbReference>
<dbReference type="InterPro" id="IPR001732">
    <property type="entry name" value="UDP-Glc/GDP-Man_DH_N"/>
</dbReference>
<dbReference type="Pfam" id="PF03721">
    <property type="entry name" value="UDPG_MGDP_dh_N"/>
    <property type="match status" value="1"/>
</dbReference>
<evidence type="ECO:0000256" key="4">
    <source>
        <dbReference type="ARBA" id="ARBA00023002"/>
    </source>
</evidence>
<dbReference type="InterPro" id="IPR014026">
    <property type="entry name" value="UDP-Glc/GDP-Man_DH_dimer"/>
</dbReference>
<evidence type="ECO:0000256" key="5">
    <source>
        <dbReference type="ARBA" id="ARBA00023027"/>
    </source>
</evidence>
<evidence type="ECO:0000256" key="3">
    <source>
        <dbReference type="ARBA" id="ARBA00012954"/>
    </source>
</evidence>
<feature type="binding site" evidence="9">
    <location>
        <position position="306"/>
    </location>
    <ligand>
        <name>substrate</name>
    </ligand>
</feature>
<dbReference type="EC" id="1.1.1.22" evidence="3 7"/>
<dbReference type="GO" id="GO:0000271">
    <property type="term" value="P:polysaccharide biosynthetic process"/>
    <property type="evidence" value="ECO:0007669"/>
    <property type="project" value="InterPro"/>
</dbReference>
<keyword evidence="4 7" id="KW-0560">Oxidoreductase</keyword>
<dbReference type="InterPro" id="IPR008927">
    <property type="entry name" value="6-PGluconate_DH-like_C_sf"/>
</dbReference>
<dbReference type="GO" id="GO:0003979">
    <property type="term" value="F:UDP-glucose 6-dehydrogenase activity"/>
    <property type="evidence" value="ECO:0007669"/>
    <property type="project" value="UniProtKB-EC"/>
</dbReference>